<comment type="pathway">
    <text evidence="1">Amino-acid biosynthesis; L-tryptophan biosynthesis; L-tryptophan from chorismate: step 5/5.</text>
</comment>
<keyword evidence="5" id="KW-0057">Aromatic amino acid biosynthesis</keyword>
<dbReference type="FunFam" id="3.20.20.70:FF:000107">
    <property type="entry name" value="Tryptophan synthase alpha chain, chloroplastic"/>
    <property type="match status" value="1"/>
</dbReference>
<dbReference type="PANTHER" id="PTHR43406">
    <property type="entry name" value="TRYPTOPHAN SYNTHASE, ALPHA CHAIN"/>
    <property type="match status" value="1"/>
</dbReference>
<evidence type="ECO:0000256" key="8">
    <source>
        <dbReference type="ARBA" id="ARBA00060788"/>
    </source>
</evidence>
<dbReference type="InterPro" id="IPR018204">
    <property type="entry name" value="Trp_synthase_alpha_AS"/>
</dbReference>
<accession>A0A7S0GRM7</accession>
<keyword evidence="4" id="KW-0822">Tryptophan biosynthesis</keyword>
<dbReference type="Gene3D" id="3.20.20.70">
    <property type="entry name" value="Aldolase class I"/>
    <property type="match status" value="1"/>
</dbReference>
<evidence type="ECO:0000256" key="2">
    <source>
        <dbReference type="ARBA" id="ARBA00011270"/>
    </source>
</evidence>
<sequence>MAATAFAASPLAGVKLATRSAVATRRTSRAAPVRAAADTATATASIGETFAALKKRNQCAFVPFICAGDPNLDATEKALAILDEAGADVIELGVPYSDPLADGPTIQASATRALASGTTLQKVIDLVARVSPNTKAPIVLFTYYNPIYQRGFEKFVKEIADAGAKGLLVPDIPLEETPEISRICKQNGLDLVLLSTPTTPIERMEKIASASNGFIYLVSVTGVTGVRTGVESRVEELVKKLKTVTDKPVCVGFGISKEEQAQQVVQWGADGVIVGSALVKALGEAPSPEQGLENLEKLAKELRAGSNRAGAKAPGSAGGFFANLFGKK</sequence>
<dbReference type="Pfam" id="PF00290">
    <property type="entry name" value="Trp_syntA"/>
    <property type="match status" value="1"/>
</dbReference>
<keyword evidence="6" id="KW-0456">Lyase</keyword>
<dbReference type="SUPFAM" id="SSF51366">
    <property type="entry name" value="Ribulose-phoshate binding barrel"/>
    <property type="match status" value="1"/>
</dbReference>
<proteinExistence type="inferred from homology"/>
<dbReference type="AlphaFoldDB" id="A0A7S0GRM7"/>
<evidence type="ECO:0000256" key="1">
    <source>
        <dbReference type="ARBA" id="ARBA00004733"/>
    </source>
</evidence>
<evidence type="ECO:0000256" key="9">
    <source>
        <dbReference type="RuleBase" id="RU003662"/>
    </source>
</evidence>
<dbReference type="InterPro" id="IPR013785">
    <property type="entry name" value="Aldolase_TIM"/>
</dbReference>
<dbReference type="GO" id="GO:0004834">
    <property type="term" value="F:tryptophan synthase activity"/>
    <property type="evidence" value="ECO:0007669"/>
    <property type="project" value="UniProtKB-EC"/>
</dbReference>
<evidence type="ECO:0000256" key="6">
    <source>
        <dbReference type="ARBA" id="ARBA00023239"/>
    </source>
</evidence>
<dbReference type="UniPathway" id="UPA00035">
    <property type="reaction ID" value="UER00044"/>
</dbReference>
<reference evidence="10" key="1">
    <citation type="submission" date="2021-01" db="EMBL/GenBank/DDBJ databases">
        <authorList>
            <person name="Corre E."/>
            <person name="Pelletier E."/>
            <person name="Niang G."/>
            <person name="Scheremetjew M."/>
            <person name="Finn R."/>
            <person name="Kale V."/>
            <person name="Holt S."/>
            <person name="Cochrane G."/>
            <person name="Meng A."/>
            <person name="Brown T."/>
            <person name="Cohen L."/>
        </authorList>
    </citation>
    <scope>NUCLEOTIDE SEQUENCE</scope>
    <source>
        <strain evidence="10">CCAC1681</strain>
    </source>
</reference>
<evidence type="ECO:0000256" key="5">
    <source>
        <dbReference type="ARBA" id="ARBA00023141"/>
    </source>
</evidence>
<comment type="catalytic activity">
    <reaction evidence="7">
        <text>(1S,2R)-1-C-(indol-3-yl)glycerol 3-phosphate + L-serine = D-glyceraldehyde 3-phosphate + L-tryptophan + H2O</text>
        <dbReference type="Rhea" id="RHEA:10532"/>
        <dbReference type="ChEBI" id="CHEBI:15377"/>
        <dbReference type="ChEBI" id="CHEBI:33384"/>
        <dbReference type="ChEBI" id="CHEBI:57912"/>
        <dbReference type="ChEBI" id="CHEBI:58866"/>
        <dbReference type="ChEBI" id="CHEBI:59776"/>
        <dbReference type="EC" id="4.2.1.20"/>
    </reaction>
</comment>
<evidence type="ECO:0008006" key="11">
    <source>
        <dbReference type="Google" id="ProtNLM"/>
    </source>
</evidence>
<dbReference type="PROSITE" id="PS00167">
    <property type="entry name" value="TRP_SYNTHASE_ALPHA"/>
    <property type="match status" value="1"/>
</dbReference>
<evidence type="ECO:0000256" key="7">
    <source>
        <dbReference type="ARBA" id="ARBA00049047"/>
    </source>
</evidence>
<evidence type="ECO:0000313" key="10">
    <source>
        <dbReference type="EMBL" id="CAD8432700.1"/>
    </source>
</evidence>
<evidence type="ECO:0000256" key="3">
    <source>
        <dbReference type="ARBA" id="ARBA00022605"/>
    </source>
</evidence>
<dbReference type="PANTHER" id="PTHR43406:SF1">
    <property type="entry name" value="TRYPTOPHAN SYNTHASE ALPHA CHAIN, CHLOROPLASTIC"/>
    <property type="match status" value="1"/>
</dbReference>
<organism evidence="10">
    <name type="scientific">Micromonas pusilla</name>
    <name type="common">Picoplanktonic green alga</name>
    <name type="synonym">Chromulina pusilla</name>
    <dbReference type="NCBI Taxonomy" id="38833"/>
    <lineage>
        <taxon>Eukaryota</taxon>
        <taxon>Viridiplantae</taxon>
        <taxon>Chlorophyta</taxon>
        <taxon>Mamiellophyceae</taxon>
        <taxon>Mamiellales</taxon>
        <taxon>Mamiellaceae</taxon>
        <taxon>Micromonas</taxon>
    </lineage>
</organism>
<evidence type="ECO:0000256" key="4">
    <source>
        <dbReference type="ARBA" id="ARBA00022822"/>
    </source>
</evidence>
<keyword evidence="3" id="KW-0028">Amino-acid biosynthesis</keyword>
<dbReference type="HAMAP" id="MF_00131">
    <property type="entry name" value="Trp_synth_alpha"/>
    <property type="match status" value="1"/>
</dbReference>
<name>A0A7S0GRM7_MICPS</name>
<dbReference type="GO" id="GO:0005829">
    <property type="term" value="C:cytosol"/>
    <property type="evidence" value="ECO:0007669"/>
    <property type="project" value="TreeGrafter"/>
</dbReference>
<dbReference type="InterPro" id="IPR002028">
    <property type="entry name" value="Trp_synthase_suA"/>
</dbReference>
<gene>
    <name evidence="10" type="ORF">MSP1401_LOCUS2156</name>
</gene>
<dbReference type="NCBIfam" id="TIGR00262">
    <property type="entry name" value="trpA"/>
    <property type="match status" value="1"/>
</dbReference>
<dbReference type="EMBL" id="HBEN01002630">
    <property type="protein sequence ID" value="CAD8432700.1"/>
    <property type="molecule type" value="Transcribed_RNA"/>
</dbReference>
<comment type="subunit">
    <text evidence="2">Tetramer of two alpha and two beta chains.</text>
</comment>
<protein>
    <recommendedName>
        <fullName evidence="11">Tryptophan synthase</fullName>
    </recommendedName>
</protein>
<dbReference type="CDD" id="cd04724">
    <property type="entry name" value="Tryptophan_synthase_alpha"/>
    <property type="match status" value="1"/>
</dbReference>
<comment type="similarity">
    <text evidence="8 9">Belongs to the TrpA family.</text>
</comment>
<dbReference type="InterPro" id="IPR011060">
    <property type="entry name" value="RibuloseP-bd_barrel"/>
</dbReference>